<dbReference type="Proteomes" id="UP001195483">
    <property type="component" value="Unassembled WGS sequence"/>
</dbReference>
<accession>A0AAE0T5N1</accession>
<keyword evidence="2" id="KW-1185">Reference proteome</keyword>
<feature type="non-terminal residue" evidence="1">
    <location>
        <position position="1"/>
    </location>
</feature>
<evidence type="ECO:0000313" key="1">
    <source>
        <dbReference type="EMBL" id="KAK3603948.1"/>
    </source>
</evidence>
<name>A0AAE0T5N1_9BIVA</name>
<reference evidence="1" key="1">
    <citation type="journal article" date="2021" name="Genome Biol. Evol.">
        <title>A High-Quality Reference Genome for a Parasitic Bivalve with Doubly Uniparental Inheritance (Bivalvia: Unionida).</title>
        <authorList>
            <person name="Smith C.H."/>
        </authorList>
    </citation>
    <scope>NUCLEOTIDE SEQUENCE</scope>
    <source>
        <strain evidence="1">CHS0354</strain>
    </source>
</reference>
<organism evidence="1 2">
    <name type="scientific">Potamilus streckersoni</name>
    <dbReference type="NCBI Taxonomy" id="2493646"/>
    <lineage>
        <taxon>Eukaryota</taxon>
        <taxon>Metazoa</taxon>
        <taxon>Spiralia</taxon>
        <taxon>Lophotrochozoa</taxon>
        <taxon>Mollusca</taxon>
        <taxon>Bivalvia</taxon>
        <taxon>Autobranchia</taxon>
        <taxon>Heteroconchia</taxon>
        <taxon>Palaeoheterodonta</taxon>
        <taxon>Unionida</taxon>
        <taxon>Unionoidea</taxon>
        <taxon>Unionidae</taxon>
        <taxon>Ambleminae</taxon>
        <taxon>Lampsilini</taxon>
        <taxon>Potamilus</taxon>
    </lineage>
</organism>
<reference evidence="1" key="2">
    <citation type="journal article" date="2021" name="Genome Biol. Evol.">
        <title>Developing a high-quality reference genome for a parasitic bivalve with doubly uniparental inheritance (Bivalvia: Unionida).</title>
        <authorList>
            <person name="Smith C.H."/>
        </authorList>
    </citation>
    <scope>NUCLEOTIDE SEQUENCE</scope>
    <source>
        <strain evidence="1">CHS0354</strain>
        <tissue evidence="1">Mantle</tissue>
    </source>
</reference>
<evidence type="ECO:0000313" key="2">
    <source>
        <dbReference type="Proteomes" id="UP001195483"/>
    </source>
</evidence>
<dbReference type="EMBL" id="JAEAOA010001836">
    <property type="protein sequence ID" value="KAK3603948.1"/>
    <property type="molecule type" value="Genomic_DNA"/>
</dbReference>
<reference evidence="1" key="3">
    <citation type="submission" date="2023-05" db="EMBL/GenBank/DDBJ databases">
        <authorList>
            <person name="Smith C.H."/>
        </authorList>
    </citation>
    <scope>NUCLEOTIDE SEQUENCE</scope>
    <source>
        <strain evidence="1">CHS0354</strain>
        <tissue evidence="1">Mantle</tissue>
    </source>
</reference>
<gene>
    <name evidence="1" type="ORF">CHS0354_030875</name>
</gene>
<comment type="caution">
    <text evidence="1">The sequence shown here is derived from an EMBL/GenBank/DDBJ whole genome shotgun (WGS) entry which is preliminary data.</text>
</comment>
<protein>
    <submittedName>
        <fullName evidence="1">Uncharacterized protein</fullName>
    </submittedName>
</protein>
<proteinExistence type="predicted"/>
<sequence>YILNLCLIYLIQASTVSKNVWLKDVTRFKTEKRINDDLDLPDELTFHLTGISTALTLNLKRNYGIDPNANVYIVRELKDGQPLLDKALNLEKEVKFPWIAI</sequence>
<dbReference type="AlphaFoldDB" id="A0AAE0T5N1"/>